<evidence type="ECO:0000256" key="6">
    <source>
        <dbReference type="SAM" id="MobiDB-lite"/>
    </source>
</evidence>
<dbReference type="InterPro" id="IPR013700">
    <property type="entry name" value="AflR"/>
</dbReference>
<keyword evidence="1" id="KW-0479">Metal-binding</keyword>
<dbReference type="GO" id="GO:0046872">
    <property type="term" value="F:metal ion binding"/>
    <property type="evidence" value="ECO:0007669"/>
    <property type="project" value="UniProtKB-KW"/>
</dbReference>
<keyword evidence="4" id="KW-0804">Transcription</keyword>
<sequence>MGKPPRERLRVAAVSGVTHSTGDHTNGFERVNSDETACGKGSSAAIGDNLAMDSQPHSSFNDQPLSWGTFDGYGANLLTASHTADPSSTSFPGFPLPDSMCIDYTHDLFGTYHPPDTAGLSLPSTQSRTSLARLSENAGAEDAFRILSPGSDHDCSTEAYGILIKLSPPRSKSALGVSLPAPTQLAFKSGDDQQVPVDQILRLNREAGERLGLLLTCSCSRHPHLALLYASIISLILALYQQAARCSQMDSAMDIKSSSVSSPGSLSGSQSPWSSTMTSSADGRGFGNLTINGAVGLTLEPAQMTMGSFRVDDQEVRAALTIQLLLGEIKRAGHLIDLLSSRSSSGIDEMPVDGIDSLYRNLTTWLRREHSRIVESLKSRLEEIGP</sequence>
<evidence type="ECO:0000256" key="3">
    <source>
        <dbReference type="ARBA" id="ARBA00023125"/>
    </source>
</evidence>
<comment type="caution">
    <text evidence="8">The sequence shown here is derived from an EMBL/GenBank/DDBJ whole genome shotgun (WGS) entry which is preliminary data.</text>
</comment>
<keyword evidence="3" id="KW-0238">DNA-binding</keyword>
<evidence type="ECO:0000256" key="4">
    <source>
        <dbReference type="ARBA" id="ARBA00023163"/>
    </source>
</evidence>
<evidence type="ECO:0000256" key="2">
    <source>
        <dbReference type="ARBA" id="ARBA00023015"/>
    </source>
</evidence>
<dbReference type="Pfam" id="PF08493">
    <property type="entry name" value="AflR"/>
    <property type="match status" value="1"/>
</dbReference>
<feature type="region of interest" description="Disordered" evidence="6">
    <location>
        <begin position="257"/>
        <end position="280"/>
    </location>
</feature>
<dbReference type="GO" id="GO:0045122">
    <property type="term" value="P:aflatoxin biosynthetic process"/>
    <property type="evidence" value="ECO:0007669"/>
    <property type="project" value="InterPro"/>
</dbReference>
<accession>A0AA43QIN4</accession>
<keyword evidence="5" id="KW-0539">Nucleus</keyword>
<proteinExistence type="predicted"/>
<evidence type="ECO:0000256" key="1">
    <source>
        <dbReference type="ARBA" id="ARBA00022723"/>
    </source>
</evidence>
<dbReference type="Proteomes" id="UP001161017">
    <property type="component" value="Unassembled WGS sequence"/>
</dbReference>
<evidence type="ECO:0000313" key="9">
    <source>
        <dbReference type="Proteomes" id="UP001161017"/>
    </source>
</evidence>
<organism evidence="8 9">
    <name type="scientific">Ramalina farinacea</name>
    <dbReference type="NCBI Taxonomy" id="258253"/>
    <lineage>
        <taxon>Eukaryota</taxon>
        <taxon>Fungi</taxon>
        <taxon>Dikarya</taxon>
        <taxon>Ascomycota</taxon>
        <taxon>Pezizomycotina</taxon>
        <taxon>Lecanoromycetes</taxon>
        <taxon>OSLEUM clade</taxon>
        <taxon>Lecanoromycetidae</taxon>
        <taxon>Lecanorales</taxon>
        <taxon>Lecanorineae</taxon>
        <taxon>Ramalinaceae</taxon>
        <taxon>Ramalina</taxon>
    </lineage>
</organism>
<keyword evidence="2" id="KW-0805">Transcription regulation</keyword>
<evidence type="ECO:0000313" key="8">
    <source>
        <dbReference type="EMBL" id="MDI1485606.1"/>
    </source>
</evidence>
<protein>
    <recommendedName>
        <fullName evidence="7">Aflatoxin regulatory protein domain-containing protein</fullName>
    </recommendedName>
</protein>
<dbReference type="AlphaFoldDB" id="A0AA43QIN4"/>
<dbReference type="EMBL" id="JAPUFD010000001">
    <property type="protein sequence ID" value="MDI1485606.1"/>
    <property type="molecule type" value="Genomic_DNA"/>
</dbReference>
<gene>
    <name evidence="8" type="ORF">OHK93_000744</name>
</gene>
<reference evidence="8" key="1">
    <citation type="journal article" date="2023" name="Genome Biol. Evol.">
        <title>First Whole Genome Sequence and Flow Cytometry Genome Size Data for the Lichen-Forming Fungus Ramalina farinacea (Ascomycota).</title>
        <authorList>
            <person name="Llewellyn T."/>
            <person name="Mian S."/>
            <person name="Hill R."/>
            <person name="Leitch I.J."/>
            <person name="Gaya E."/>
        </authorList>
    </citation>
    <scope>NUCLEOTIDE SEQUENCE</scope>
    <source>
        <strain evidence="8">LIQ254RAFAR</strain>
    </source>
</reference>
<feature type="domain" description="Aflatoxin regulatory protein" evidence="7">
    <location>
        <begin position="152"/>
        <end position="251"/>
    </location>
</feature>
<name>A0AA43QIN4_9LECA</name>
<keyword evidence="9" id="KW-1185">Reference proteome</keyword>
<dbReference type="GO" id="GO:0003677">
    <property type="term" value="F:DNA binding"/>
    <property type="evidence" value="ECO:0007669"/>
    <property type="project" value="UniProtKB-KW"/>
</dbReference>
<dbReference type="GO" id="GO:0005634">
    <property type="term" value="C:nucleus"/>
    <property type="evidence" value="ECO:0007669"/>
    <property type="project" value="InterPro"/>
</dbReference>
<dbReference type="GO" id="GO:0006355">
    <property type="term" value="P:regulation of DNA-templated transcription"/>
    <property type="evidence" value="ECO:0007669"/>
    <property type="project" value="InterPro"/>
</dbReference>
<evidence type="ECO:0000259" key="7">
    <source>
        <dbReference type="Pfam" id="PF08493"/>
    </source>
</evidence>
<evidence type="ECO:0000256" key="5">
    <source>
        <dbReference type="ARBA" id="ARBA00023242"/>
    </source>
</evidence>